<feature type="transmembrane region" description="Helical" evidence="1">
    <location>
        <begin position="75"/>
        <end position="97"/>
    </location>
</feature>
<dbReference type="OrthoDB" id="4750277at2"/>
<reference evidence="3 4" key="1">
    <citation type="submission" date="2019-07" db="EMBL/GenBank/DDBJ databases">
        <title>Full genome sequence of Devosia sp. Gsoil 520.</title>
        <authorList>
            <person name="Im W.-T."/>
        </authorList>
    </citation>
    <scope>NUCLEOTIDE SEQUENCE [LARGE SCALE GENOMIC DNA]</scope>
    <source>
        <strain evidence="3 4">Gsoil 520</strain>
    </source>
</reference>
<evidence type="ECO:0000256" key="1">
    <source>
        <dbReference type="SAM" id="Phobius"/>
    </source>
</evidence>
<evidence type="ECO:0000313" key="3">
    <source>
        <dbReference type="EMBL" id="QDZ11579.1"/>
    </source>
</evidence>
<dbReference type="KEGG" id="dea:FPZ08_12905"/>
<name>A0A5B8LUR3_9HYPH</name>
<sequence length="114" mass="12791">MQVDEVRNFAFIRYAFNVGERKFQGTLIHLGDDPSNVHLAEMPERYPRTAEVTVYYDPANPRNCVLDRDPPTLRFFVNEIGTTAAVAIGLVVILLAANGMLAMPSLPEPCWTPR</sequence>
<feature type="domain" description="DUF3592" evidence="2">
    <location>
        <begin position="11"/>
        <end position="70"/>
    </location>
</feature>
<dbReference type="AlphaFoldDB" id="A0A5B8LUR3"/>
<evidence type="ECO:0000259" key="2">
    <source>
        <dbReference type="Pfam" id="PF12158"/>
    </source>
</evidence>
<organism evidence="3 4">
    <name type="scientific">Devosia ginsengisoli</name>
    <dbReference type="NCBI Taxonomy" id="400770"/>
    <lineage>
        <taxon>Bacteria</taxon>
        <taxon>Pseudomonadati</taxon>
        <taxon>Pseudomonadota</taxon>
        <taxon>Alphaproteobacteria</taxon>
        <taxon>Hyphomicrobiales</taxon>
        <taxon>Devosiaceae</taxon>
        <taxon>Devosia</taxon>
    </lineage>
</organism>
<evidence type="ECO:0000313" key="4">
    <source>
        <dbReference type="Proteomes" id="UP000315364"/>
    </source>
</evidence>
<dbReference type="Pfam" id="PF12158">
    <property type="entry name" value="DUF3592"/>
    <property type="match status" value="1"/>
</dbReference>
<dbReference type="RefSeq" id="WP_146290397.1">
    <property type="nucleotide sequence ID" value="NZ_CP042304.1"/>
</dbReference>
<accession>A0A5B8LUR3</accession>
<keyword evidence="4" id="KW-1185">Reference proteome</keyword>
<keyword evidence="1" id="KW-0812">Transmembrane</keyword>
<keyword evidence="1" id="KW-0472">Membrane</keyword>
<dbReference type="EMBL" id="CP042304">
    <property type="protein sequence ID" value="QDZ11579.1"/>
    <property type="molecule type" value="Genomic_DNA"/>
</dbReference>
<keyword evidence="1" id="KW-1133">Transmembrane helix</keyword>
<protein>
    <submittedName>
        <fullName evidence="3">DUF3592 domain-containing protein</fullName>
    </submittedName>
</protein>
<dbReference type="Proteomes" id="UP000315364">
    <property type="component" value="Chromosome"/>
</dbReference>
<gene>
    <name evidence="3" type="ORF">FPZ08_12905</name>
</gene>
<dbReference type="InterPro" id="IPR021994">
    <property type="entry name" value="DUF3592"/>
</dbReference>
<proteinExistence type="predicted"/>